<evidence type="ECO:0000256" key="6">
    <source>
        <dbReference type="ARBA" id="ARBA00023146"/>
    </source>
</evidence>
<dbReference type="InterPro" id="IPR022380">
    <property type="entry name" value="Glu-Q_tRNA(Asp)_Synthase"/>
</dbReference>
<feature type="binding site" evidence="7">
    <location>
        <position position="100"/>
    </location>
    <ligand>
        <name>Zn(2+)</name>
        <dbReference type="ChEBI" id="CHEBI:29105"/>
    </ligand>
</feature>
<dbReference type="GO" id="GO:0006400">
    <property type="term" value="P:tRNA modification"/>
    <property type="evidence" value="ECO:0007669"/>
    <property type="project" value="InterPro"/>
</dbReference>
<evidence type="ECO:0000256" key="5">
    <source>
        <dbReference type="ARBA" id="ARBA00022840"/>
    </source>
</evidence>
<dbReference type="GO" id="GO:0004818">
    <property type="term" value="F:glutamate-tRNA ligase activity"/>
    <property type="evidence" value="ECO:0007669"/>
    <property type="project" value="TreeGrafter"/>
</dbReference>
<feature type="binding site" evidence="7">
    <location>
        <position position="180"/>
    </location>
    <ligand>
        <name>L-glutamate</name>
        <dbReference type="ChEBI" id="CHEBI:29985"/>
    </ligand>
</feature>
<dbReference type="NCBIfam" id="NF004313">
    <property type="entry name" value="PRK05710.1-2"/>
    <property type="match status" value="1"/>
</dbReference>
<dbReference type="NCBIfam" id="NF004315">
    <property type="entry name" value="PRK05710.1-4"/>
    <property type="match status" value="1"/>
</dbReference>
<feature type="binding site" evidence="7">
    <location>
        <position position="198"/>
    </location>
    <ligand>
        <name>L-glutamate</name>
        <dbReference type="ChEBI" id="CHEBI:29985"/>
    </ligand>
</feature>
<dbReference type="InterPro" id="IPR049940">
    <property type="entry name" value="GluQ/Sye"/>
</dbReference>
<feature type="binding site" evidence="7">
    <location>
        <position position="126"/>
    </location>
    <ligand>
        <name>Zn(2+)</name>
        <dbReference type="ChEBI" id="CHEBI:29105"/>
    </ligand>
</feature>
<feature type="binding site" evidence="7">
    <location>
        <position position="239"/>
    </location>
    <ligand>
        <name>ATP</name>
        <dbReference type="ChEBI" id="CHEBI:30616"/>
    </ligand>
</feature>
<reference evidence="10" key="1">
    <citation type="submission" date="2020-04" db="EMBL/GenBank/DDBJ databases">
        <title>Deep metagenomics examines the oral microbiome during advanced dental caries in children, revealing novel taxa and co-occurrences with host molecules.</title>
        <authorList>
            <person name="Baker J.L."/>
            <person name="Morton J.T."/>
            <person name="Dinis M."/>
            <person name="Alvarez R."/>
            <person name="Tran N.C."/>
            <person name="Knight R."/>
            <person name="Edlund A."/>
        </authorList>
    </citation>
    <scope>NUCLEOTIDE SEQUENCE</scope>
    <source>
        <strain evidence="10">JCVI_32_bin.24</strain>
    </source>
</reference>
<dbReference type="GO" id="GO:0008270">
    <property type="term" value="F:zinc ion binding"/>
    <property type="evidence" value="ECO:0007669"/>
    <property type="project" value="UniProtKB-UniRule"/>
</dbReference>
<gene>
    <name evidence="10" type="primary">gluQRS</name>
    <name evidence="7" type="synonym">gluQ</name>
    <name evidence="10" type="ORF">HXL68_07925</name>
</gene>
<dbReference type="NCBIfam" id="TIGR03838">
    <property type="entry name" value="queuosine_YadB"/>
    <property type="match status" value="1"/>
</dbReference>
<name>A0A930FZ31_9RHOO</name>
<dbReference type="PANTHER" id="PTHR43311:SF1">
    <property type="entry name" value="GLUTAMYL-Q TRNA(ASP) SYNTHETASE"/>
    <property type="match status" value="1"/>
</dbReference>
<dbReference type="InterPro" id="IPR014729">
    <property type="entry name" value="Rossmann-like_a/b/a_fold"/>
</dbReference>
<evidence type="ECO:0000313" key="10">
    <source>
        <dbReference type="EMBL" id="MBF1164954.1"/>
    </source>
</evidence>
<dbReference type="NCBIfam" id="NF004314">
    <property type="entry name" value="PRK05710.1-3"/>
    <property type="match status" value="1"/>
</dbReference>
<comment type="similarity">
    <text evidence="7">Belongs to the class-I aminoacyl-tRNA synthetase family. GluQ subfamily.</text>
</comment>
<dbReference type="PRINTS" id="PR00987">
    <property type="entry name" value="TRNASYNTHGLU"/>
</dbReference>
<evidence type="ECO:0000256" key="4">
    <source>
        <dbReference type="ARBA" id="ARBA00022833"/>
    </source>
</evidence>
<feature type="binding site" evidence="7">
    <location>
        <begin position="8"/>
        <end position="12"/>
    </location>
    <ligand>
        <name>L-glutamate</name>
        <dbReference type="ChEBI" id="CHEBI:29985"/>
    </ligand>
</feature>
<proteinExistence type="inferred from homology"/>
<dbReference type="GO" id="GO:0005829">
    <property type="term" value="C:cytosol"/>
    <property type="evidence" value="ECO:0007669"/>
    <property type="project" value="TreeGrafter"/>
</dbReference>
<dbReference type="GO" id="GO:0006424">
    <property type="term" value="P:glutamyl-tRNA aminoacylation"/>
    <property type="evidence" value="ECO:0007669"/>
    <property type="project" value="InterPro"/>
</dbReference>
<dbReference type="InterPro" id="IPR000924">
    <property type="entry name" value="Glu/Gln-tRNA-synth"/>
</dbReference>
<feature type="binding site" evidence="7">
    <location>
        <position position="102"/>
    </location>
    <ligand>
        <name>Zn(2+)</name>
        <dbReference type="ChEBI" id="CHEBI:29105"/>
    </ligand>
</feature>
<evidence type="ECO:0000313" key="11">
    <source>
        <dbReference type="Proteomes" id="UP000718593"/>
    </source>
</evidence>
<feature type="binding site" evidence="7">
    <location>
        <position position="122"/>
    </location>
    <ligand>
        <name>Zn(2+)</name>
        <dbReference type="ChEBI" id="CHEBI:29105"/>
    </ligand>
</feature>
<comment type="function">
    <text evidence="7">Catalyzes the tRNA-independent activation of glutamate in presence of ATP and the subsequent transfer of glutamate onto a tRNA(Asp). Glutamate is transferred on the 2-amino-5-(4,5-dihydroxy-2-cyclopenten-1-yl) moiety of the queuosine in the wobble position of the QUC anticodon.</text>
</comment>
<dbReference type="Pfam" id="PF00749">
    <property type="entry name" value="tRNA-synt_1c"/>
    <property type="match status" value="1"/>
</dbReference>
<organism evidence="10 11">
    <name type="scientific">Dechloromonas agitata</name>
    <dbReference type="NCBI Taxonomy" id="73030"/>
    <lineage>
        <taxon>Bacteria</taxon>
        <taxon>Pseudomonadati</taxon>
        <taxon>Pseudomonadota</taxon>
        <taxon>Betaproteobacteria</taxon>
        <taxon>Rhodocyclales</taxon>
        <taxon>Azonexaceae</taxon>
        <taxon>Dechloromonas</taxon>
    </lineage>
</organism>
<feature type="short sequence motif" description="'HIGH' region" evidence="7">
    <location>
        <begin position="11"/>
        <end position="21"/>
    </location>
</feature>
<evidence type="ECO:0000256" key="7">
    <source>
        <dbReference type="HAMAP-Rule" id="MF_01428"/>
    </source>
</evidence>
<evidence type="ECO:0000256" key="1">
    <source>
        <dbReference type="ARBA" id="ARBA00022598"/>
    </source>
</evidence>
<dbReference type="HAMAP" id="MF_01428">
    <property type="entry name" value="Glu_Q_tRNA_synth"/>
    <property type="match status" value="1"/>
</dbReference>
<feature type="binding site" evidence="7">
    <location>
        <position position="44"/>
    </location>
    <ligand>
        <name>L-glutamate</name>
        <dbReference type="ChEBI" id="CHEBI:29985"/>
    </ligand>
</feature>
<comment type="cofactor">
    <cofactor evidence="7">
        <name>Zn(2+)</name>
        <dbReference type="ChEBI" id="CHEBI:29105"/>
    </cofactor>
    <text evidence="7">Binds 1 zinc ion per subunit.</text>
</comment>
<keyword evidence="5 7" id="KW-0067">ATP-binding</keyword>
<keyword evidence="3 7" id="KW-0547">Nucleotide-binding</keyword>
<evidence type="ECO:0000256" key="3">
    <source>
        <dbReference type="ARBA" id="ARBA00022741"/>
    </source>
</evidence>
<evidence type="ECO:0000256" key="8">
    <source>
        <dbReference type="RuleBase" id="RU363037"/>
    </source>
</evidence>
<sequence>MAFSYRGRFAPSPTGPLHFGSLVAAVGSYLDARTQGGEWLVRMEDVDTPRNQPGAADDILRTLEAFGFAWDGPVLWQSTRLAAYGEVLETLKRSGQVYGCACSRKEIADSATHAAIDGGLAYPGLCRGGLPAGREARAWRLRVDDREIAFDDRLQGRIAQHLAHDVGDFVLRRADGLFAYQLAVVVDDAWQGVTDIVRGADLLASTPRQIWLQRCLGYPTPRYAHLPVAANPAGEKLSKQTRAAALDVAQAPALLVQALSFLGQAVPAALCRAPLAEVWAWALAHWSFAAIPRQPRIKLDSAG</sequence>
<feature type="short sequence motif" description="'KMSKS' region" evidence="7">
    <location>
        <begin position="236"/>
        <end position="240"/>
    </location>
</feature>
<comment type="caution">
    <text evidence="10">The sequence shown here is derived from an EMBL/GenBank/DDBJ whole genome shotgun (WGS) entry which is preliminary data.</text>
</comment>
<evidence type="ECO:0000256" key="2">
    <source>
        <dbReference type="ARBA" id="ARBA00022723"/>
    </source>
</evidence>
<dbReference type="GO" id="GO:0005524">
    <property type="term" value="F:ATP binding"/>
    <property type="evidence" value="ECO:0007669"/>
    <property type="project" value="UniProtKB-KW"/>
</dbReference>
<dbReference type="PANTHER" id="PTHR43311">
    <property type="entry name" value="GLUTAMATE--TRNA LIGASE"/>
    <property type="match status" value="1"/>
</dbReference>
<evidence type="ECO:0000259" key="9">
    <source>
        <dbReference type="Pfam" id="PF00749"/>
    </source>
</evidence>
<dbReference type="AlphaFoldDB" id="A0A930FZ31"/>
<keyword evidence="6 7" id="KW-0030">Aminoacyl-tRNA synthetase</keyword>
<keyword evidence="4 7" id="KW-0862">Zinc</keyword>
<dbReference type="InterPro" id="IPR020058">
    <property type="entry name" value="Glu/Gln-tRNA-synth_Ib_cat-dom"/>
</dbReference>
<keyword evidence="8" id="KW-0648">Protein biosynthesis</keyword>
<keyword evidence="1 7" id="KW-0436">Ligase</keyword>
<dbReference type="Gene3D" id="3.40.50.620">
    <property type="entry name" value="HUPs"/>
    <property type="match status" value="1"/>
</dbReference>
<dbReference type="EC" id="6.1.1.-" evidence="7"/>
<dbReference type="FunFam" id="3.40.50.620:FF:000093">
    <property type="entry name" value="Glutamyl-Q tRNA(Asp) synthetase"/>
    <property type="match status" value="1"/>
</dbReference>
<accession>A0A930FZ31</accession>
<protein>
    <recommendedName>
        <fullName evidence="7">Glutamyl-Q tRNA(Asp) synthetase</fullName>
        <shortName evidence="7">Glu-Q-RSs</shortName>
        <ecNumber evidence="7">6.1.1.-</ecNumber>
    </recommendedName>
</protein>
<feature type="domain" description="Glutamyl/glutaminyl-tRNA synthetase class Ib catalytic" evidence="9">
    <location>
        <begin position="6"/>
        <end position="245"/>
    </location>
</feature>
<dbReference type="EMBL" id="JABZMI010000131">
    <property type="protein sequence ID" value="MBF1164954.1"/>
    <property type="molecule type" value="Genomic_DNA"/>
</dbReference>
<keyword evidence="2 7" id="KW-0479">Metal-binding</keyword>
<dbReference type="SUPFAM" id="SSF52374">
    <property type="entry name" value="Nucleotidylyl transferase"/>
    <property type="match status" value="1"/>
</dbReference>
<dbReference type="Proteomes" id="UP000718593">
    <property type="component" value="Unassembled WGS sequence"/>
</dbReference>